<feature type="domain" description="Transposase-associated" evidence="4">
    <location>
        <begin position="5"/>
        <end position="49"/>
    </location>
</feature>
<evidence type="ECO:0000259" key="4">
    <source>
        <dbReference type="Pfam" id="PF13963"/>
    </source>
</evidence>
<keyword evidence="1" id="KW-0175">Coiled coil</keyword>
<feature type="coiled-coil region" evidence="1">
    <location>
        <begin position="568"/>
        <end position="598"/>
    </location>
</feature>
<evidence type="ECO:0008006" key="8">
    <source>
        <dbReference type="Google" id="ProtNLM"/>
    </source>
</evidence>
<proteinExistence type="predicted"/>
<dbReference type="Proteomes" id="UP000682877">
    <property type="component" value="Chromosome 5"/>
</dbReference>
<evidence type="ECO:0000256" key="2">
    <source>
        <dbReference type="SAM" id="MobiDB-lite"/>
    </source>
</evidence>
<name>A0A8S2A990_ARAAE</name>
<evidence type="ECO:0000259" key="5">
    <source>
        <dbReference type="Pfam" id="PF26133"/>
    </source>
</evidence>
<feature type="domain" description="DUF8039" evidence="5">
    <location>
        <begin position="835"/>
        <end position="915"/>
    </location>
</feature>
<dbReference type="InterPro" id="IPR058352">
    <property type="entry name" value="DUF8039"/>
</dbReference>
<organism evidence="6 7">
    <name type="scientific">Arabidopsis arenosa</name>
    <name type="common">Sand rock-cress</name>
    <name type="synonym">Cardaminopsis arenosa</name>
    <dbReference type="NCBI Taxonomy" id="38785"/>
    <lineage>
        <taxon>Eukaryota</taxon>
        <taxon>Viridiplantae</taxon>
        <taxon>Streptophyta</taxon>
        <taxon>Embryophyta</taxon>
        <taxon>Tracheophyta</taxon>
        <taxon>Spermatophyta</taxon>
        <taxon>Magnoliopsida</taxon>
        <taxon>eudicotyledons</taxon>
        <taxon>Gunneridae</taxon>
        <taxon>Pentapetalae</taxon>
        <taxon>rosids</taxon>
        <taxon>malvids</taxon>
        <taxon>Brassicales</taxon>
        <taxon>Brassicaceae</taxon>
        <taxon>Camelineae</taxon>
        <taxon>Arabidopsis</taxon>
    </lineage>
</organism>
<dbReference type="AlphaFoldDB" id="A0A8S2A990"/>
<reference evidence="6" key="1">
    <citation type="submission" date="2021-01" db="EMBL/GenBank/DDBJ databases">
        <authorList>
            <person name="Bezrukov I."/>
        </authorList>
    </citation>
    <scope>NUCLEOTIDE SEQUENCE</scope>
</reference>
<evidence type="ECO:0000313" key="6">
    <source>
        <dbReference type="EMBL" id="CAE6069698.1"/>
    </source>
</evidence>
<evidence type="ECO:0000259" key="3">
    <source>
        <dbReference type="Pfam" id="PF13952"/>
    </source>
</evidence>
<dbReference type="InterPro" id="IPR025312">
    <property type="entry name" value="DUF4216"/>
</dbReference>
<dbReference type="Pfam" id="PF13963">
    <property type="entry name" value="Transpos_assoc"/>
    <property type="match status" value="1"/>
</dbReference>
<dbReference type="InterPro" id="IPR029480">
    <property type="entry name" value="Transpos_assoc"/>
</dbReference>
<evidence type="ECO:0000256" key="1">
    <source>
        <dbReference type="SAM" id="Coils"/>
    </source>
</evidence>
<feature type="domain" description="DUF8039" evidence="5">
    <location>
        <begin position="709"/>
        <end position="790"/>
    </location>
</feature>
<dbReference type="Pfam" id="PF13952">
    <property type="entry name" value="DUF4216"/>
    <property type="match status" value="1"/>
</dbReference>
<feature type="domain" description="DUF4216" evidence="3">
    <location>
        <begin position="190"/>
        <end position="256"/>
    </location>
</feature>
<dbReference type="Pfam" id="PF26133">
    <property type="entry name" value="DUF8039"/>
    <property type="match status" value="2"/>
</dbReference>
<dbReference type="PANTHER" id="PTHR33018:SF34">
    <property type="entry name" value="OS02G0472350 PROTEIN"/>
    <property type="match status" value="1"/>
</dbReference>
<gene>
    <name evidence="6" type="ORF">AARE701A_LOCUS12120</name>
</gene>
<sequence length="917" mass="103542">MGDVDMIVCPCIDCRNIDRHSGSVVVAHLVTRGMDDAYKRRSDWYHHGELIPMAESESNQSQWNDEIVGLYQAAEFLDEEFAAKLEIQLLPIALRGLLPKGPRVAIIPLDSNSHAETLKWLAFGPRTCARSYRGYIVNGQRFHIISVDRKSQNSGVYYETTAICRSSAKDTSQVVDLVSYYGTVTNIILLDYNVFYVPLFRCQWAVKGNRVKEEDGFTLVNLNHSQVSFSRDPYILASLAKQVFYSREDESSSWHVAMRGPSRRFSQNEFEAGDADISPLPANIDMELEPQVQAEQEQLIDTDILNATTAELNGEDPQLKLNEEELEGEVTPNDAEKGLIDEEPEGEIQLSEDHDNVERKSKRQRGPTRMKDIAKDPNTRVHVEFNSLGEPYGKGSVKMASYVGALARFEIDEEHQKTAVLKQMGCLWRSWKSRLLTQIRQANTNQQRMKLRPKNVSPFEWHKLVKIKTSKEFKVVSDSYKERRSKQIPHTTSRKGMVRLAEDMREAAEIVKSDTPAFACFDGQDSLSQLLGPDNPGRMRAMGRNMNKTKLACFQAKNKCMAEMEAKQTHLLLKVNELEDVIEKLKNQRQEHDAASNSAARSVNKRSQPKCILIDWTGNGDAIVAEGRIIISDPYELVNDCRLGPSDVKVLVDTATVLDTYLWRPAPNICTIESAIGQMIVWPASKCVNLENEHEPEDIAQLSQRTNSAMNKCKLLDLSSDDVVVAEGCWQTEDLDALVNGLPLGPNAVKIFIDVVCQPETFIWRPTIDVTYLDDCLKTFVSWPVNKVVFQNTTDAIEKSPPSGRESPIQKSQRPTLISPLRRSPRKTGAEVIKENKKRKLMDISGRKQIVAEGRVHSVNPDIKVHCVRLGSNIARVWVDIVKIDDAAVWRPSDEIEYMRDALGSSIAWPMDKLVIF</sequence>
<evidence type="ECO:0000313" key="7">
    <source>
        <dbReference type="Proteomes" id="UP000682877"/>
    </source>
</evidence>
<keyword evidence="7" id="KW-1185">Reference proteome</keyword>
<feature type="region of interest" description="Disordered" evidence="2">
    <location>
        <begin position="323"/>
        <end position="372"/>
    </location>
</feature>
<protein>
    <recommendedName>
        <fullName evidence="8">Transposase Tnp1/En/Spm-like domain-containing protein</fullName>
    </recommendedName>
</protein>
<dbReference type="EMBL" id="LR999455">
    <property type="protein sequence ID" value="CAE6069698.1"/>
    <property type="molecule type" value="Genomic_DNA"/>
</dbReference>
<dbReference type="PANTHER" id="PTHR33018">
    <property type="entry name" value="OS10G0338966 PROTEIN-RELATED"/>
    <property type="match status" value="1"/>
</dbReference>
<feature type="region of interest" description="Disordered" evidence="2">
    <location>
        <begin position="796"/>
        <end position="828"/>
    </location>
</feature>
<accession>A0A8S2A990</accession>